<comment type="caution">
    <text evidence="1">The sequence shown here is derived from an EMBL/GenBank/DDBJ whole genome shotgun (WGS) entry which is preliminary data.</text>
</comment>
<keyword evidence="2" id="KW-1185">Reference proteome</keyword>
<evidence type="ECO:0000313" key="1">
    <source>
        <dbReference type="EMBL" id="KAK9883014.1"/>
    </source>
</evidence>
<accession>A0AAW1UQB8</accession>
<organism evidence="1 2">
    <name type="scientific">Henosepilachna vigintioctopunctata</name>
    <dbReference type="NCBI Taxonomy" id="420089"/>
    <lineage>
        <taxon>Eukaryota</taxon>
        <taxon>Metazoa</taxon>
        <taxon>Ecdysozoa</taxon>
        <taxon>Arthropoda</taxon>
        <taxon>Hexapoda</taxon>
        <taxon>Insecta</taxon>
        <taxon>Pterygota</taxon>
        <taxon>Neoptera</taxon>
        <taxon>Endopterygota</taxon>
        <taxon>Coleoptera</taxon>
        <taxon>Polyphaga</taxon>
        <taxon>Cucujiformia</taxon>
        <taxon>Coccinelloidea</taxon>
        <taxon>Coccinellidae</taxon>
        <taxon>Epilachninae</taxon>
        <taxon>Epilachnini</taxon>
        <taxon>Henosepilachna</taxon>
    </lineage>
</organism>
<reference evidence="1 2" key="1">
    <citation type="submission" date="2023-03" db="EMBL/GenBank/DDBJ databases">
        <title>Genome insight into feeding habits of ladybird beetles.</title>
        <authorList>
            <person name="Li H.-S."/>
            <person name="Huang Y.-H."/>
            <person name="Pang H."/>
        </authorList>
    </citation>
    <scope>NUCLEOTIDE SEQUENCE [LARGE SCALE GENOMIC DNA]</scope>
    <source>
        <strain evidence="1">SYSU_2023b</strain>
        <tissue evidence="1">Whole body</tissue>
    </source>
</reference>
<dbReference type="AlphaFoldDB" id="A0AAW1UQB8"/>
<protein>
    <submittedName>
        <fullName evidence="1">Uncharacterized protein</fullName>
    </submittedName>
</protein>
<proteinExistence type="predicted"/>
<evidence type="ECO:0000313" key="2">
    <source>
        <dbReference type="Proteomes" id="UP001431783"/>
    </source>
</evidence>
<dbReference type="EMBL" id="JARQZJ010000091">
    <property type="protein sequence ID" value="KAK9883014.1"/>
    <property type="molecule type" value="Genomic_DNA"/>
</dbReference>
<sequence length="132" mass="14888">MEKFLMAKYQKPNGKIGVITAVSNFLSGAKDREADNYHLIYVGSPGNRTWPSSGNQTWPSRGNETWSSLGNLAWSSLGNRAWPIVITPDFYPPWAKPGLHAWPRVLHSWAKLGPSSGPWYFPVWVSMWLSNK</sequence>
<name>A0AAW1UQB8_9CUCU</name>
<dbReference type="Proteomes" id="UP001431783">
    <property type="component" value="Unassembled WGS sequence"/>
</dbReference>
<gene>
    <name evidence="1" type="ORF">WA026_001227</name>
</gene>